<evidence type="ECO:0000256" key="2">
    <source>
        <dbReference type="SAM" id="SignalP"/>
    </source>
</evidence>
<keyword evidence="4" id="KW-1185">Reference proteome</keyword>
<keyword evidence="2" id="KW-0732">Signal</keyword>
<evidence type="ECO:0000256" key="1">
    <source>
        <dbReference type="SAM" id="MobiDB-lite"/>
    </source>
</evidence>
<protein>
    <submittedName>
        <fullName evidence="3">Uncharacterized protein</fullName>
    </submittedName>
</protein>
<feature type="chain" id="PRO_5035454951" evidence="2">
    <location>
        <begin position="21"/>
        <end position="313"/>
    </location>
</feature>
<sequence>MKAGAASLAVFSGLAAIVTADALAPADIPFQCATICGPVVELTSLCDVHQPLSAKKRRTSDNVANARLESRNGGAAAAAGEGGLVDVAKRSFSVIRAAPTSFPPELLISGGDAQQPSTQQPTSTTPSSPVTPTPSTPVTVVRPSSSSSSPFSLSLAEPSSGQVQGGKQQVTTTLTIGDAGETVKTAPAEATSVGLQRGADQQAANDNAEEQCVCLNQSFDVARVAALCASCIMGVGDLNNNVNIIVSGCAFPPQQYSSNLDSVVNDVRVVAQRPARIAGEGALVDHSGAAGRVESMALAAVAVASVVLGALVL</sequence>
<evidence type="ECO:0000313" key="4">
    <source>
        <dbReference type="Proteomes" id="UP000813444"/>
    </source>
</evidence>
<feature type="compositionally biased region" description="Low complexity" evidence="1">
    <location>
        <begin position="136"/>
        <end position="150"/>
    </location>
</feature>
<accession>A0A8K0SWZ7</accession>
<gene>
    <name evidence="3" type="ORF">B0I35DRAFT_172279</name>
</gene>
<comment type="caution">
    <text evidence="3">The sequence shown here is derived from an EMBL/GenBank/DDBJ whole genome shotgun (WGS) entry which is preliminary data.</text>
</comment>
<reference evidence="3" key="1">
    <citation type="journal article" date="2021" name="Nat. Commun.">
        <title>Genetic determinants of endophytism in the Arabidopsis root mycobiome.</title>
        <authorList>
            <person name="Mesny F."/>
            <person name="Miyauchi S."/>
            <person name="Thiergart T."/>
            <person name="Pickel B."/>
            <person name="Atanasova L."/>
            <person name="Karlsson M."/>
            <person name="Huettel B."/>
            <person name="Barry K.W."/>
            <person name="Haridas S."/>
            <person name="Chen C."/>
            <person name="Bauer D."/>
            <person name="Andreopoulos W."/>
            <person name="Pangilinan J."/>
            <person name="LaButti K."/>
            <person name="Riley R."/>
            <person name="Lipzen A."/>
            <person name="Clum A."/>
            <person name="Drula E."/>
            <person name="Henrissat B."/>
            <person name="Kohler A."/>
            <person name="Grigoriev I.V."/>
            <person name="Martin F.M."/>
            <person name="Hacquard S."/>
        </authorList>
    </citation>
    <scope>NUCLEOTIDE SEQUENCE</scope>
    <source>
        <strain evidence="3">MPI-CAGE-CH-0235</strain>
    </source>
</reference>
<organism evidence="3 4">
    <name type="scientific">Stachybotrys elegans</name>
    <dbReference type="NCBI Taxonomy" id="80388"/>
    <lineage>
        <taxon>Eukaryota</taxon>
        <taxon>Fungi</taxon>
        <taxon>Dikarya</taxon>
        <taxon>Ascomycota</taxon>
        <taxon>Pezizomycotina</taxon>
        <taxon>Sordariomycetes</taxon>
        <taxon>Hypocreomycetidae</taxon>
        <taxon>Hypocreales</taxon>
        <taxon>Stachybotryaceae</taxon>
        <taxon>Stachybotrys</taxon>
    </lineage>
</organism>
<dbReference type="Proteomes" id="UP000813444">
    <property type="component" value="Unassembled WGS sequence"/>
</dbReference>
<dbReference type="AlphaFoldDB" id="A0A8K0SWZ7"/>
<proteinExistence type="predicted"/>
<name>A0A8K0SWZ7_9HYPO</name>
<feature type="signal peptide" evidence="2">
    <location>
        <begin position="1"/>
        <end position="20"/>
    </location>
</feature>
<dbReference type="OrthoDB" id="4843554at2759"/>
<feature type="compositionally biased region" description="Low complexity" evidence="1">
    <location>
        <begin position="114"/>
        <end position="128"/>
    </location>
</feature>
<feature type="region of interest" description="Disordered" evidence="1">
    <location>
        <begin position="103"/>
        <end position="169"/>
    </location>
</feature>
<evidence type="ECO:0000313" key="3">
    <source>
        <dbReference type="EMBL" id="KAH7324927.1"/>
    </source>
</evidence>
<dbReference type="EMBL" id="JAGPNK010000003">
    <property type="protein sequence ID" value="KAH7324927.1"/>
    <property type="molecule type" value="Genomic_DNA"/>
</dbReference>